<feature type="transmembrane region" description="Helical" evidence="5">
    <location>
        <begin position="209"/>
        <end position="226"/>
    </location>
</feature>
<dbReference type="InterPro" id="IPR000620">
    <property type="entry name" value="EamA_dom"/>
</dbReference>
<protein>
    <recommendedName>
        <fullName evidence="6">EamA domain-containing protein</fullName>
    </recommendedName>
</protein>
<keyword evidence="2 5" id="KW-0812">Transmembrane</keyword>
<dbReference type="EMBL" id="QLNQ01000028">
    <property type="protein sequence ID" value="RCK57931.1"/>
    <property type="molecule type" value="Genomic_DNA"/>
</dbReference>
<feature type="transmembrane region" description="Helical" evidence="5">
    <location>
        <begin position="238"/>
        <end position="262"/>
    </location>
</feature>
<evidence type="ECO:0000256" key="5">
    <source>
        <dbReference type="SAM" id="Phobius"/>
    </source>
</evidence>
<dbReference type="OrthoDB" id="1436450at2759"/>
<gene>
    <name evidence="7" type="ORF">Cantr_06167</name>
</gene>
<dbReference type="InterPro" id="IPR037185">
    <property type="entry name" value="EmrE-like"/>
</dbReference>
<feature type="transmembrane region" description="Helical" evidence="5">
    <location>
        <begin position="346"/>
        <end position="366"/>
    </location>
</feature>
<dbReference type="PANTHER" id="PTHR23051">
    <property type="entry name" value="SOLUTE CARRIER FAMILY 35, MEMBER F5"/>
    <property type="match status" value="1"/>
</dbReference>
<dbReference type="GO" id="GO:0000329">
    <property type="term" value="C:fungal-type vacuole membrane"/>
    <property type="evidence" value="ECO:0007669"/>
    <property type="project" value="TreeGrafter"/>
</dbReference>
<reference evidence="7 8" key="1">
    <citation type="submission" date="2018-06" db="EMBL/GenBank/DDBJ databases">
        <title>Whole genome sequencing of Candida tropicalis (genome annotated by CSBL at Korea University).</title>
        <authorList>
            <person name="Ahn J."/>
        </authorList>
    </citation>
    <scope>NUCLEOTIDE SEQUENCE [LARGE SCALE GENOMIC DNA]</scope>
    <source>
        <strain evidence="7 8">ATCC 20962</strain>
    </source>
</reference>
<comment type="caution">
    <text evidence="7">The sequence shown here is derived from an EMBL/GenBank/DDBJ whole genome shotgun (WGS) entry which is preliminary data.</text>
</comment>
<dbReference type="Proteomes" id="UP000253472">
    <property type="component" value="Unassembled WGS sequence"/>
</dbReference>
<name>A0A367XYR8_9ASCO</name>
<evidence type="ECO:0000313" key="8">
    <source>
        <dbReference type="Proteomes" id="UP000253472"/>
    </source>
</evidence>
<dbReference type="AlphaFoldDB" id="A0A367XYR8"/>
<keyword evidence="8" id="KW-1185">Reference proteome</keyword>
<accession>A0A367XYR8</accession>
<organism evidence="7 8">
    <name type="scientific">Candida viswanathii</name>
    <dbReference type="NCBI Taxonomy" id="5486"/>
    <lineage>
        <taxon>Eukaryota</taxon>
        <taxon>Fungi</taxon>
        <taxon>Dikarya</taxon>
        <taxon>Ascomycota</taxon>
        <taxon>Saccharomycotina</taxon>
        <taxon>Pichiomycetes</taxon>
        <taxon>Debaryomycetaceae</taxon>
        <taxon>Candida/Lodderomyces clade</taxon>
        <taxon>Candida</taxon>
    </lineage>
</organism>
<keyword evidence="4 5" id="KW-0472">Membrane</keyword>
<feature type="transmembrane region" description="Helical" evidence="5">
    <location>
        <begin position="282"/>
        <end position="305"/>
    </location>
</feature>
<evidence type="ECO:0000313" key="7">
    <source>
        <dbReference type="EMBL" id="RCK57931.1"/>
    </source>
</evidence>
<evidence type="ECO:0000256" key="4">
    <source>
        <dbReference type="ARBA" id="ARBA00023136"/>
    </source>
</evidence>
<comment type="subcellular location">
    <subcellularLocation>
        <location evidence="1">Membrane</location>
        <topology evidence="1">Multi-pass membrane protein</topology>
    </subcellularLocation>
</comment>
<evidence type="ECO:0000256" key="3">
    <source>
        <dbReference type="ARBA" id="ARBA00022989"/>
    </source>
</evidence>
<feature type="transmembrane region" description="Helical" evidence="5">
    <location>
        <begin position="64"/>
        <end position="83"/>
    </location>
</feature>
<evidence type="ECO:0000259" key="6">
    <source>
        <dbReference type="Pfam" id="PF00892"/>
    </source>
</evidence>
<evidence type="ECO:0000256" key="1">
    <source>
        <dbReference type="ARBA" id="ARBA00004141"/>
    </source>
</evidence>
<feature type="transmembrane region" description="Helical" evidence="5">
    <location>
        <begin position="372"/>
        <end position="389"/>
    </location>
</feature>
<proteinExistence type="predicted"/>
<feature type="transmembrane region" description="Helical" evidence="5">
    <location>
        <begin position="159"/>
        <end position="178"/>
    </location>
</feature>
<feature type="transmembrane region" description="Helical" evidence="5">
    <location>
        <begin position="31"/>
        <end position="52"/>
    </location>
</feature>
<sequence length="401" mass="45421">MSTASNIRLSILRYFRAFFIPDNTLHPKQKWILGLINLAAVVIFWVLSSFLVNAVVEGDTYRKPFLITYINTSCFCFYLIPYLKIEKLTVLQFWDKFTEEYHYSRINDNKNEQSLVRNYGSEDSLNDLEGQTMEVSDSSIPQEDLNVNIYETAKLSIQFIVLWFSANFVTNASLSYTSVASQTILSSTSSFFTLIIGFLASVERINQNKIMGILLSFAGVMIVTKADTDDSNPNTDKSALLIFWGNILALSGALLYGVYTILLKLKITVPHSKKERNLNTHLFFGFVGLFCLVFAWPLLVVLHYLDIERFEAPPTSSVTWLMVSNAAITFVSDFCWCNAVLLTSPLTVTVGLSMTIPLAMVGDWVFKKFELNMLYIFGAAIVTTGFLIINRDEEEDFVEDD</sequence>
<dbReference type="Pfam" id="PF00892">
    <property type="entry name" value="EamA"/>
    <property type="match status" value="1"/>
</dbReference>
<dbReference type="SUPFAM" id="SSF103481">
    <property type="entry name" value="Multidrug resistance efflux transporter EmrE"/>
    <property type="match status" value="2"/>
</dbReference>
<dbReference type="PANTHER" id="PTHR23051:SF0">
    <property type="entry name" value="SOLUTE CARRIER FAMILY 35 MEMBER F5"/>
    <property type="match status" value="1"/>
</dbReference>
<evidence type="ECO:0000256" key="2">
    <source>
        <dbReference type="ARBA" id="ARBA00022692"/>
    </source>
</evidence>
<feature type="domain" description="EamA" evidence="6">
    <location>
        <begin position="164"/>
        <end position="224"/>
    </location>
</feature>
<feature type="transmembrane region" description="Helical" evidence="5">
    <location>
        <begin position="317"/>
        <end position="339"/>
    </location>
</feature>
<keyword evidence="3 5" id="KW-1133">Transmembrane helix</keyword>
<feature type="transmembrane region" description="Helical" evidence="5">
    <location>
        <begin position="184"/>
        <end position="202"/>
    </location>
</feature>